<feature type="domain" description="DEAD-box RNA helicase Q" evidence="11">
    <location>
        <begin position="427"/>
        <end position="455"/>
    </location>
</feature>
<dbReference type="InterPro" id="IPR014014">
    <property type="entry name" value="RNA_helicase_DEAD_Q_motif"/>
</dbReference>
<keyword evidence="6" id="KW-0694">RNA-binding</keyword>
<dbReference type="GO" id="GO:0003723">
    <property type="term" value="F:RNA binding"/>
    <property type="evidence" value="ECO:0007669"/>
    <property type="project" value="UniProtKB-KW"/>
</dbReference>
<feature type="domain" description="Helicase C-terminal" evidence="10">
    <location>
        <begin position="661"/>
        <end position="806"/>
    </location>
</feature>
<evidence type="ECO:0000313" key="12">
    <source>
        <dbReference type="EMBL" id="KAG6589422.1"/>
    </source>
</evidence>
<name>A0AAV6MYQ1_9ROSI</name>
<keyword evidence="4 12" id="KW-0347">Helicase</keyword>
<dbReference type="FunFam" id="3.40.50.300:FF:000079">
    <property type="entry name" value="probable ATP-dependent RNA helicase DDX17"/>
    <property type="match status" value="1"/>
</dbReference>
<keyword evidence="3" id="KW-0378">Hydrolase</keyword>
<accession>A0AAV6MYQ1</accession>
<keyword evidence="5" id="KW-0067">ATP-binding</keyword>
<dbReference type="Proteomes" id="UP000685013">
    <property type="component" value="Chromosome 10"/>
</dbReference>
<dbReference type="InterPro" id="IPR001650">
    <property type="entry name" value="Helicase_C-like"/>
</dbReference>
<evidence type="ECO:0000256" key="7">
    <source>
        <dbReference type="PROSITE-ProRule" id="PRU00552"/>
    </source>
</evidence>
<dbReference type="CDD" id="cd17966">
    <property type="entry name" value="DEADc_DDX5_DDX17"/>
    <property type="match status" value="1"/>
</dbReference>
<protein>
    <recommendedName>
        <fullName evidence="1">RNA helicase</fullName>
        <ecNumber evidence="1">3.6.4.13</ecNumber>
    </recommendedName>
</protein>
<sequence>MEEEFQGRPAELQLQCCSARIMSPEIVEIGDESKTIISSSDRGATDVYVAVGKDDIDVLKWALDHAVSPGCCVFLIHVFPPLTYIPTPVGRLARSQLSQEQLRVYINEENNRRRNLLQKYIRLCTDAKVTVDTLLLESNTTAKAILQLIPVLNITNLVIGTKNPLSTRLLGKRMAKGEFVKKNAPECCEVTIVYEGKKVDERHQEMGLLPSSQNSGCRRRRSGKNLFECVCLFSRVMNPYDHRYADPNSYRERRSDLVGPQPAAPPPIAGRESMYKGFHPPPVPYYGRERGGGGALPNAGGFNGFPRFQPPAGPFNIGRSGNDFGSGGRRMFDSGRGGNMGFGGRRGGGTGFEGRVGGSGAGRGGSSRGDLDNIVLPSQNFGDLVPFEKNFYTECPSVRAMTESEVKMYRERRDIRVEGYDVPKPIRSFQEANFPAYCLDVIAKLGFVEPTPIQAQGWPMAMKGRDLIGIAETGSGKTLAYLLPALIHISAQPRLVHGQGPIVLVLAPTRELAVQIQQEVTKFGLRANIRSTCIYGGAPKGPQIRDLKNGVEIVIATPGRLIDMLEAGHTNLQRVTYLVLDEADRMLDMGFEPQIRTIVSQIRPDRQTLYWSATWPREVEKLARQFLHNAYKVIIGSSDLKANQSINQVVEVLPEAEKYRRLIKLLVEVMDGSRILIFVETKKGCDKVTRQLRMDGWPALSIHGDKKQAERDLVLSEFKSGRNPIMTATDVAARGLDVKDIKCVINYDFPSSLEDYVHRIGRTGRAGAKGTAFTFFTHENAKHARELIKILREAGQIVSPALSALASSSATGGSSSKYRPQGHRGFGGNRTMVSGPNAIPIGLTRPRPR</sequence>
<dbReference type="CDD" id="cd01989">
    <property type="entry name" value="USP_STK_Ubox_N"/>
    <property type="match status" value="1"/>
</dbReference>
<dbReference type="SMART" id="SM00487">
    <property type="entry name" value="DEXDc"/>
    <property type="match status" value="1"/>
</dbReference>
<dbReference type="PANTHER" id="PTHR47958">
    <property type="entry name" value="ATP-DEPENDENT RNA HELICASE DBP3"/>
    <property type="match status" value="1"/>
</dbReference>
<dbReference type="CDD" id="cd18787">
    <property type="entry name" value="SF2_C_DEAD"/>
    <property type="match status" value="1"/>
</dbReference>
<dbReference type="GO" id="GO:0005524">
    <property type="term" value="F:ATP binding"/>
    <property type="evidence" value="ECO:0007669"/>
    <property type="project" value="UniProtKB-KW"/>
</dbReference>
<dbReference type="PROSITE" id="PS00039">
    <property type="entry name" value="DEAD_ATP_HELICASE"/>
    <property type="match status" value="1"/>
</dbReference>
<evidence type="ECO:0000256" key="3">
    <source>
        <dbReference type="ARBA" id="ARBA00022801"/>
    </source>
</evidence>
<proteinExistence type="predicted"/>
<dbReference type="InterPro" id="IPR000629">
    <property type="entry name" value="RNA-helicase_DEAD-box_CS"/>
</dbReference>
<comment type="caution">
    <text evidence="12">The sequence shown here is derived from an EMBL/GenBank/DDBJ whole genome shotgun (WGS) entry which is preliminary data.</text>
</comment>
<keyword evidence="13" id="KW-1185">Reference proteome</keyword>
<keyword evidence="2" id="KW-0547">Nucleotide-binding</keyword>
<dbReference type="SMART" id="SM00490">
    <property type="entry name" value="HELICc"/>
    <property type="match status" value="1"/>
</dbReference>
<dbReference type="EMBL" id="JAGKQH010000010">
    <property type="protein sequence ID" value="KAG6589422.1"/>
    <property type="molecule type" value="Genomic_DNA"/>
</dbReference>
<feature type="region of interest" description="Disordered" evidence="8">
    <location>
        <begin position="251"/>
        <end position="276"/>
    </location>
</feature>
<dbReference type="FunFam" id="3.40.50.300:FF:000008">
    <property type="entry name" value="ATP-dependent RNA helicase RhlB"/>
    <property type="match status" value="1"/>
</dbReference>
<feature type="region of interest" description="Disordered" evidence="8">
    <location>
        <begin position="808"/>
        <end position="849"/>
    </location>
</feature>
<evidence type="ECO:0000256" key="5">
    <source>
        <dbReference type="ARBA" id="ARBA00022840"/>
    </source>
</evidence>
<dbReference type="GO" id="GO:0003724">
    <property type="term" value="F:RNA helicase activity"/>
    <property type="evidence" value="ECO:0007669"/>
    <property type="project" value="UniProtKB-EC"/>
</dbReference>
<dbReference type="EC" id="3.6.4.13" evidence="1"/>
<evidence type="ECO:0000259" key="10">
    <source>
        <dbReference type="PROSITE" id="PS51194"/>
    </source>
</evidence>
<dbReference type="AlphaFoldDB" id="A0AAV6MYQ1"/>
<organism evidence="12 13">
    <name type="scientific">Cucurbita argyrosperma subsp. sororia</name>
    <dbReference type="NCBI Taxonomy" id="37648"/>
    <lineage>
        <taxon>Eukaryota</taxon>
        <taxon>Viridiplantae</taxon>
        <taxon>Streptophyta</taxon>
        <taxon>Embryophyta</taxon>
        <taxon>Tracheophyta</taxon>
        <taxon>Spermatophyta</taxon>
        <taxon>Magnoliopsida</taxon>
        <taxon>eudicotyledons</taxon>
        <taxon>Gunneridae</taxon>
        <taxon>Pentapetalae</taxon>
        <taxon>rosids</taxon>
        <taxon>fabids</taxon>
        <taxon>Cucurbitales</taxon>
        <taxon>Cucurbitaceae</taxon>
        <taxon>Cucurbiteae</taxon>
        <taxon>Cucurbita</taxon>
    </lineage>
</organism>
<evidence type="ECO:0000259" key="11">
    <source>
        <dbReference type="PROSITE" id="PS51195"/>
    </source>
</evidence>
<dbReference type="PROSITE" id="PS51194">
    <property type="entry name" value="HELICASE_CTER"/>
    <property type="match status" value="1"/>
</dbReference>
<evidence type="ECO:0000313" key="13">
    <source>
        <dbReference type="Proteomes" id="UP000685013"/>
    </source>
</evidence>
<feature type="non-terminal residue" evidence="12">
    <location>
        <position position="1"/>
    </location>
</feature>
<feature type="short sequence motif" description="Q motif" evidence="7">
    <location>
        <begin position="427"/>
        <end position="455"/>
    </location>
</feature>
<feature type="domain" description="Helicase ATP-binding" evidence="9">
    <location>
        <begin position="458"/>
        <end position="633"/>
    </location>
</feature>
<dbReference type="InterPro" id="IPR014001">
    <property type="entry name" value="Helicase_ATP-bd"/>
</dbReference>
<evidence type="ECO:0000256" key="8">
    <source>
        <dbReference type="SAM" id="MobiDB-lite"/>
    </source>
</evidence>
<dbReference type="InterPro" id="IPR011545">
    <property type="entry name" value="DEAD/DEAH_box_helicase_dom"/>
</dbReference>
<evidence type="ECO:0000256" key="1">
    <source>
        <dbReference type="ARBA" id="ARBA00012552"/>
    </source>
</evidence>
<evidence type="ECO:0000256" key="4">
    <source>
        <dbReference type="ARBA" id="ARBA00022806"/>
    </source>
</evidence>
<dbReference type="PROSITE" id="PS51192">
    <property type="entry name" value="HELICASE_ATP_BIND_1"/>
    <property type="match status" value="1"/>
</dbReference>
<evidence type="ECO:0000256" key="2">
    <source>
        <dbReference type="ARBA" id="ARBA00022741"/>
    </source>
</evidence>
<dbReference type="Pfam" id="PF00271">
    <property type="entry name" value="Helicase_C"/>
    <property type="match status" value="1"/>
</dbReference>
<evidence type="ECO:0000256" key="6">
    <source>
        <dbReference type="ARBA" id="ARBA00022884"/>
    </source>
</evidence>
<gene>
    <name evidence="12" type="primary">RH30</name>
    <name evidence="12" type="ORF">SDJN03_14845</name>
</gene>
<dbReference type="PROSITE" id="PS51195">
    <property type="entry name" value="Q_MOTIF"/>
    <property type="match status" value="1"/>
</dbReference>
<dbReference type="Pfam" id="PF00270">
    <property type="entry name" value="DEAD"/>
    <property type="match status" value="1"/>
</dbReference>
<reference evidence="12 13" key="1">
    <citation type="journal article" date="2021" name="Hortic Res">
        <title>The domestication of Cucurbita argyrosperma as revealed by the genome of its wild relative.</title>
        <authorList>
            <person name="Barrera-Redondo J."/>
            <person name="Sanchez-de la Vega G."/>
            <person name="Aguirre-Liguori J.A."/>
            <person name="Castellanos-Morales G."/>
            <person name="Gutierrez-Guerrero Y.T."/>
            <person name="Aguirre-Dugua X."/>
            <person name="Aguirre-Planter E."/>
            <person name="Tenaillon M.I."/>
            <person name="Lira-Saade R."/>
            <person name="Eguiarte L.E."/>
        </authorList>
    </citation>
    <scope>NUCLEOTIDE SEQUENCE [LARGE SCALE GENOMIC DNA]</scope>
    <source>
        <strain evidence="12">JBR-2021</strain>
    </source>
</reference>
<dbReference type="GO" id="GO:0016787">
    <property type="term" value="F:hydrolase activity"/>
    <property type="evidence" value="ECO:0007669"/>
    <property type="project" value="UniProtKB-KW"/>
</dbReference>
<evidence type="ECO:0000259" key="9">
    <source>
        <dbReference type="PROSITE" id="PS51192"/>
    </source>
</evidence>